<accession>A0AAW1JQL0</accession>
<dbReference type="InterPro" id="IPR011009">
    <property type="entry name" value="Kinase-like_dom_sf"/>
</dbReference>
<dbReference type="InterPro" id="IPR008271">
    <property type="entry name" value="Ser/Thr_kinase_AS"/>
</dbReference>
<keyword evidence="6" id="KW-0547">Nucleotide-binding</keyword>
<dbReference type="GO" id="GO:0005524">
    <property type="term" value="F:ATP binding"/>
    <property type="evidence" value="ECO:0007669"/>
    <property type="project" value="UniProtKB-KW"/>
</dbReference>
<evidence type="ECO:0000256" key="6">
    <source>
        <dbReference type="ARBA" id="ARBA00022741"/>
    </source>
</evidence>
<comment type="catalytic activity">
    <reaction evidence="10">
        <text>L-seryl-[protein] + ATP = O-phospho-L-seryl-[protein] + ADP + H(+)</text>
        <dbReference type="Rhea" id="RHEA:17989"/>
        <dbReference type="Rhea" id="RHEA-COMP:9863"/>
        <dbReference type="Rhea" id="RHEA-COMP:11604"/>
        <dbReference type="ChEBI" id="CHEBI:15378"/>
        <dbReference type="ChEBI" id="CHEBI:29999"/>
        <dbReference type="ChEBI" id="CHEBI:30616"/>
        <dbReference type="ChEBI" id="CHEBI:83421"/>
        <dbReference type="ChEBI" id="CHEBI:456216"/>
        <dbReference type="EC" id="2.7.11.22"/>
    </reaction>
</comment>
<keyword evidence="3" id="KW-0723">Serine/threonine-protein kinase</keyword>
<dbReference type="AlphaFoldDB" id="A0AAW1JQL0"/>
<feature type="compositionally biased region" description="Polar residues" evidence="11">
    <location>
        <begin position="345"/>
        <end position="354"/>
    </location>
</feature>
<feature type="compositionally biased region" description="Basic and acidic residues" evidence="11">
    <location>
        <begin position="63"/>
        <end position="72"/>
    </location>
</feature>
<evidence type="ECO:0000313" key="14">
    <source>
        <dbReference type="Proteomes" id="UP001443914"/>
    </source>
</evidence>
<protein>
    <recommendedName>
        <fullName evidence="2">cyclin-dependent kinase</fullName>
        <ecNumber evidence="2">2.7.11.22</ecNumber>
    </recommendedName>
</protein>
<dbReference type="GO" id="GO:0004693">
    <property type="term" value="F:cyclin-dependent protein serine/threonine kinase activity"/>
    <property type="evidence" value="ECO:0007669"/>
    <property type="project" value="UniProtKB-EC"/>
</dbReference>
<comment type="catalytic activity">
    <reaction evidence="9">
        <text>L-threonyl-[protein] + ATP = O-phospho-L-threonyl-[protein] + ADP + H(+)</text>
        <dbReference type="Rhea" id="RHEA:46608"/>
        <dbReference type="Rhea" id="RHEA-COMP:11060"/>
        <dbReference type="Rhea" id="RHEA-COMP:11605"/>
        <dbReference type="ChEBI" id="CHEBI:15378"/>
        <dbReference type="ChEBI" id="CHEBI:30013"/>
        <dbReference type="ChEBI" id="CHEBI:30616"/>
        <dbReference type="ChEBI" id="CHEBI:61977"/>
        <dbReference type="ChEBI" id="CHEBI:456216"/>
        <dbReference type="EC" id="2.7.11.22"/>
    </reaction>
</comment>
<evidence type="ECO:0000313" key="13">
    <source>
        <dbReference type="EMBL" id="KAK9707513.1"/>
    </source>
</evidence>
<evidence type="ECO:0000256" key="10">
    <source>
        <dbReference type="ARBA" id="ARBA00048367"/>
    </source>
</evidence>
<dbReference type="PROSITE" id="PS00108">
    <property type="entry name" value="PROTEIN_KINASE_ST"/>
    <property type="match status" value="1"/>
</dbReference>
<feature type="compositionally biased region" description="Low complexity" evidence="11">
    <location>
        <begin position="74"/>
        <end position="87"/>
    </location>
</feature>
<dbReference type="GO" id="GO:0005634">
    <property type="term" value="C:nucleus"/>
    <property type="evidence" value="ECO:0007669"/>
    <property type="project" value="TreeGrafter"/>
</dbReference>
<reference evidence="13" key="1">
    <citation type="submission" date="2024-03" db="EMBL/GenBank/DDBJ databases">
        <title>WGS assembly of Saponaria officinalis var. Norfolk2.</title>
        <authorList>
            <person name="Jenkins J."/>
            <person name="Shu S."/>
            <person name="Grimwood J."/>
            <person name="Barry K."/>
            <person name="Goodstein D."/>
            <person name="Schmutz J."/>
            <person name="Leebens-Mack J."/>
            <person name="Osbourn A."/>
        </authorList>
    </citation>
    <scope>NUCLEOTIDE SEQUENCE [LARGE SCALE GENOMIC DNA]</scope>
    <source>
        <strain evidence="13">JIC</strain>
    </source>
</reference>
<evidence type="ECO:0000256" key="5">
    <source>
        <dbReference type="ARBA" id="ARBA00022679"/>
    </source>
</evidence>
<dbReference type="InterPro" id="IPR045267">
    <property type="entry name" value="CDK11/PITSLRE_STKc"/>
</dbReference>
<feature type="domain" description="Protein kinase" evidence="12">
    <location>
        <begin position="422"/>
        <end position="713"/>
    </location>
</feature>
<dbReference type="FunFam" id="3.30.200.20:FF:000172">
    <property type="entry name" value="cyclin-dependent kinase G-2 isoform X1"/>
    <property type="match status" value="1"/>
</dbReference>
<evidence type="ECO:0000256" key="3">
    <source>
        <dbReference type="ARBA" id="ARBA00022527"/>
    </source>
</evidence>
<feature type="region of interest" description="Disordered" evidence="11">
    <location>
        <begin position="745"/>
        <end position="769"/>
    </location>
</feature>
<evidence type="ECO:0000259" key="12">
    <source>
        <dbReference type="PROSITE" id="PS50011"/>
    </source>
</evidence>
<dbReference type="SUPFAM" id="SSF56112">
    <property type="entry name" value="Protein kinase-like (PK-like)"/>
    <property type="match status" value="1"/>
</dbReference>
<feature type="region of interest" description="Disordered" evidence="11">
    <location>
        <begin position="221"/>
        <end position="410"/>
    </location>
</feature>
<dbReference type="Gene3D" id="1.10.510.10">
    <property type="entry name" value="Transferase(Phosphotransferase) domain 1"/>
    <property type="match status" value="1"/>
</dbReference>
<keyword evidence="8" id="KW-0067">ATP-binding</keyword>
<comment type="similarity">
    <text evidence="1">Belongs to the protein kinase superfamily. CMGC Ser/Thr protein kinase family. CDC2/CDKX subfamily.</text>
</comment>
<feature type="compositionally biased region" description="Polar residues" evidence="11">
    <location>
        <begin position="126"/>
        <end position="138"/>
    </location>
</feature>
<dbReference type="Gene3D" id="3.30.200.20">
    <property type="entry name" value="Phosphorylase Kinase, domain 1"/>
    <property type="match status" value="1"/>
</dbReference>
<feature type="region of interest" description="Disordered" evidence="11">
    <location>
        <begin position="1"/>
        <end position="139"/>
    </location>
</feature>
<dbReference type="InterPro" id="IPR050108">
    <property type="entry name" value="CDK"/>
</dbReference>
<dbReference type="GO" id="GO:0010556">
    <property type="term" value="P:regulation of macromolecule biosynthetic process"/>
    <property type="evidence" value="ECO:0007669"/>
    <property type="project" value="UniProtKB-ARBA"/>
</dbReference>
<evidence type="ECO:0000256" key="4">
    <source>
        <dbReference type="ARBA" id="ARBA00022553"/>
    </source>
</evidence>
<dbReference type="FunFam" id="1.10.510.10:FF:000211">
    <property type="entry name" value="Cyclin-dependent kinase G-2"/>
    <property type="match status" value="1"/>
</dbReference>
<organism evidence="13 14">
    <name type="scientific">Saponaria officinalis</name>
    <name type="common">Common soapwort</name>
    <name type="synonym">Lychnis saponaria</name>
    <dbReference type="NCBI Taxonomy" id="3572"/>
    <lineage>
        <taxon>Eukaryota</taxon>
        <taxon>Viridiplantae</taxon>
        <taxon>Streptophyta</taxon>
        <taxon>Embryophyta</taxon>
        <taxon>Tracheophyta</taxon>
        <taxon>Spermatophyta</taxon>
        <taxon>Magnoliopsida</taxon>
        <taxon>eudicotyledons</taxon>
        <taxon>Gunneridae</taxon>
        <taxon>Pentapetalae</taxon>
        <taxon>Caryophyllales</taxon>
        <taxon>Caryophyllaceae</taxon>
        <taxon>Caryophylleae</taxon>
        <taxon>Saponaria</taxon>
    </lineage>
</organism>
<evidence type="ECO:0000256" key="1">
    <source>
        <dbReference type="ARBA" id="ARBA00006485"/>
    </source>
</evidence>
<dbReference type="PROSITE" id="PS50011">
    <property type="entry name" value="PROTEIN_KINASE_DOM"/>
    <property type="match status" value="1"/>
</dbReference>
<evidence type="ECO:0000256" key="8">
    <source>
        <dbReference type="ARBA" id="ARBA00022840"/>
    </source>
</evidence>
<keyword evidence="14" id="KW-1185">Reference proteome</keyword>
<evidence type="ECO:0000256" key="7">
    <source>
        <dbReference type="ARBA" id="ARBA00022777"/>
    </source>
</evidence>
<keyword evidence="4" id="KW-0597">Phosphoprotein</keyword>
<proteinExistence type="inferred from homology"/>
<feature type="compositionally biased region" description="Basic and acidic residues" evidence="11">
    <location>
        <begin position="12"/>
        <end position="50"/>
    </location>
</feature>
<dbReference type="CDD" id="cd07843">
    <property type="entry name" value="STKc_CDC2L1"/>
    <property type="match status" value="1"/>
</dbReference>
<gene>
    <name evidence="13" type="ORF">RND81_07G202400</name>
</gene>
<dbReference type="PANTHER" id="PTHR24056:SF107">
    <property type="entry name" value="CYCLIN-DEPENDENT KINASE 11A-RELATED"/>
    <property type="match status" value="1"/>
</dbReference>
<keyword evidence="7" id="KW-0418">Kinase</keyword>
<dbReference type="GO" id="GO:0007346">
    <property type="term" value="P:regulation of mitotic cell cycle"/>
    <property type="evidence" value="ECO:0007669"/>
    <property type="project" value="TreeGrafter"/>
</dbReference>
<evidence type="ECO:0000256" key="11">
    <source>
        <dbReference type="SAM" id="MobiDB-lite"/>
    </source>
</evidence>
<dbReference type="SMART" id="SM00220">
    <property type="entry name" value="S_TKc"/>
    <property type="match status" value="1"/>
</dbReference>
<comment type="caution">
    <text evidence="13">The sequence shown here is derived from an EMBL/GenBank/DDBJ whole genome shotgun (WGS) entry which is preliminary data.</text>
</comment>
<name>A0AAW1JQL0_SAPOF</name>
<dbReference type="PANTHER" id="PTHR24056">
    <property type="entry name" value="CELL DIVISION PROTEIN KINASE"/>
    <property type="match status" value="1"/>
</dbReference>
<dbReference type="InterPro" id="IPR000719">
    <property type="entry name" value="Prot_kinase_dom"/>
</dbReference>
<dbReference type="EC" id="2.7.11.22" evidence="2"/>
<evidence type="ECO:0000256" key="2">
    <source>
        <dbReference type="ARBA" id="ARBA00012425"/>
    </source>
</evidence>
<dbReference type="Proteomes" id="UP001443914">
    <property type="component" value="Unassembled WGS sequence"/>
</dbReference>
<dbReference type="GO" id="GO:0080090">
    <property type="term" value="P:regulation of primary metabolic process"/>
    <property type="evidence" value="ECO:0007669"/>
    <property type="project" value="UniProtKB-ARBA"/>
</dbReference>
<keyword evidence="5" id="KW-0808">Transferase</keyword>
<dbReference type="EMBL" id="JBDFQZ010000007">
    <property type="protein sequence ID" value="KAK9707513.1"/>
    <property type="molecule type" value="Genomic_DNA"/>
</dbReference>
<sequence length="769" mass="86455">MAAGRNGAYNDAEFKNRNADNEMSRRDYAYSKEEFDRSSNGRRDRSHDVRGNGSRGSGNGRVRQREIKERELANGGNYRSSSSRSSYGGHGGREGGVRVGVGEDDPRGRAIAVRVVDREPGEIMSGSGSDGATESGSQGKDIKVAEVAVNVGQPPPVTKKRKFSPIVWDRDDKEVNDTYRSRDVLTVTSVPQPPACRLDEKLPTFELVKNKVVSPVIRIESEAPPSDAVMNDELVDNNDVVESRGDKPESPSREGGQGSHDEVIHLDDEDYVPTRHISASRWAGDATSPADKSEFSDDEAMQKRRRKMPSSERSGSWRKTRSSSLENEEGTREVSDGTVGRLSDSDGSILSRPSSGDCGILDEREREDHMGLEDRNNDTDSSRSLREIDSEDEDDSFRTSEPPAPPKRTLNMLQGCRSVDEFERLNKIDEGTYGVVYRARDKKTGEVVALKKVKMEKEREGFPLTSLREINILLSLHHPSIVDVKEVVVGSSLDSIFMVMEYMEHDLKGLMESMRQPYSQSEVKCLMLQLLDGIKYLHDNWVLHRDLKTSNLLLNNQGELKICDFGLARQYGSPLKPYTHLVVTLWYRAPELLLGAREYSTAIDMWSLGCIMAELLSKEPLFNGKTEFDQLDKIFKILGTPNETIWPGIKKLPGVKVNFVKHQYNQLRKKFPATSFTGSPVLSDAGFDLLNRLLTYDPEKRLTADAALKHEWFREVPLPKSKEFMPTFPAQHAQDSRRMRRMLKSPDPLEEQRRKELQQPQLGTGGLFG</sequence>
<evidence type="ECO:0000256" key="9">
    <source>
        <dbReference type="ARBA" id="ARBA00047811"/>
    </source>
</evidence>
<dbReference type="Pfam" id="PF00069">
    <property type="entry name" value="Pkinase"/>
    <property type="match status" value="1"/>
</dbReference>
<feature type="compositionally biased region" description="Basic and acidic residues" evidence="11">
    <location>
        <begin position="241"/>
        <end position="252"/>
    </location>
</feature>
<feature type="compositionally biased region" description="Basic and acidic residues" evidence="11">
    <location>
        <begin position="361"/>
        <end position="388"/>
    </location>
</feature>